<dbReference type="InterPro" id="IPR054252">
    <property type="entry name" value="Pam3_gp18"/>
</dbReference>
<sequence>MRRAGQHEGSALMDYTIIEVPDMNDSVSRVVLSGTAYLIRFTYNDSKDYWKFSLYDSQNVPIVLGVKIVPQFPLNVFLGLTRIPAGVFGAMSKLDRIGRDDFKSGNAQFIFCPVDFGE</sequence>
<dbReference type="EMBL" id="BK015197">
    <property type="protein sequence ID" value="DAD95591.1"/>
    <property type="molecule type" value="Genomic_DNA"/>
</dbReference>
<name>A0A8S5NML4_9CAUD</name>
<proteinExistence type="predicted"/>
<organism evidence="2">
    <name type="scientific">Myoviridae sp. ctg8M33</name>
    <dbReference type="NCBI Taxonomy" id="2826680"/>
    <lineage>
        <taxon>Viruses</taxon>
        <taxon>Duplodnaviria</taxon>
        <taxon>Heunggongvirae</taxon>
        <taxon>Uroviricota</taxon>
        <taxon>Caudoviricetes</taxon>
    </lineage>
</organism>
<protein>
    <recommendedName>
        <fullName evidence="1">Cyanophage baseplate Pam3 plug gp18 domain-containing protein</fullName>
    </recommendedName>
</protein>
<evidence type="ECO:0000259" key="1">
    <source>
        <dbReference type="Pfam" id="PF22479"/>
    </source>
</evidence>
<dbReference type="Pfam" id="PF22479">
    <property type="entry name" value="Pam3_gp18"/>
    <property type="match status" value="1"/>
</dbReference>
<accession>A0A8S5NML4</accession>
<evidence type="ECO:0000313" key="2">
    <source>
        <dbReference type="EMBL" id="DAD95591.1"/>
    </source>
</evidence>
<reference evidence="2" key="1">
    <citation type="journal article" date="2021" name="Proc. Natl. Acad. Sci. U.S.A.">
        <title>A Catalog of Tens of Thousands of Viruses from Human Metagenomes Reveals Hidden Associations with Chronic Diseases.</title>
        <authorList>
            <person name="Tisza M.J."/>
            <person name="Buck C.B."/>
        </authorList>
    </citation>
    <scope>NUCLEOTIDE SEQUENCE</scope>
    <source>
        <strain evidence="2">Ctg8M33</strain>
    </source>
</reference>
<feature type="domain" description="Cyanophage baseplate Pam3 plug gp18" evidence="1">
    <location>
        <begin position="16"/>
        <end position="107"/>
    </location>
</feature>